<evidence type="ECO:0000256" key="1">
    <source>
        <dbReference type="SAM" id="SignalP"/>
    </source>
</evidence>
<organism evidence="2 3">
    <name type="scientific">Flagellimonas meridianipacifica</name>
    <dbReference type="NCBI Taxonomy" id="1080225"/>
    <lineage>
        <taxon>Bacteria</taxon>
        <taxon>Pseudomonadati</taxon>
        <taxon>Bacteroidota</taxon>
        <taxon>Flavobacteriia</taxon>
        <taxon>Flavobacteriales</taxon>
        <taxon>Flavobacteriaceae</taxon>
        <taxon>Flagellimonas</taxon>
    </lineage>
</organism>
<accession>A0A2T0MHV5</accession>
<dbReference type="SUPFAM" id="SSF52266">
    <property type="entry name" value="SGNH hydrolase"/>
    <property type="match status" value="1"/>
</dbReference>
<dbReference type="GO" id="GO:0016788">
    <property type="term" value="F:hydrolase activity, acting on ester bonds"/>
    <property type="evidence" value="ECO:0007669"/>
    <property type="project" value="UniProtKB-ARBA"/>
</dbReference>
<feature type="chain" id="PRO_5015611469" evidence="1">
    <location>
        <begin position="23"/>
        <end position="205"/>
    </location>
</feature>
<protein>
    <submittedName>
        <fullName evidence="2">Lysophospholipase L1-like esterase</fullName>
    </submittedName>
</protein>
<comment type="caution">
    <text evidence="2">The sequence shown here is derived from an EMBL/GenBank/DDBJ whole genome shotgun (WGS) entry which is preliminary data.</text>
</comment>
<dbReference type="Proteomes" id="UP000237640">
    <property type="component" value="Unassembled WGS sequence"/>
</dbReference>
<evidence type="ECO:0000313" key="3">
    <source>
        <dbReference type="Proteomes" id="UP000237640"/>
    </source>
</evidence>
<name>A0A2T0MHV5_9FLAO</name>
<gene>
    <name evidence="2" type="ORF">CLV81_1170</name>
</gene>
<dbReference type="InterPro" id="IPR036514">
    <property type="entry name" value="SGNH_hydro_sf"/>
</dbReference>
<reference evidence="2 3" key="1">
    <citation type="submission" date="2018-03" db="EMBL/GenBank/DDBJ databases">
        <title>Genomic Encyclopedia of Archaeal and Bacterial Type Strains, Phase II (KMG-II): from individual species to whole genera.</title>
        <authorList>
            <person name="Goeker M."/>
        </authorList>
    </citation>
    <scope>NUCLEOTIDE SEQUENCE [LARGE SCALE GENOMIC DNA]</scope>
    <source>
        <strain evidence="2 3">DSM 25027</strain>
    </source>
</reference>
<keyword evidence="3" id="KW-1185">Reference proteome</keyword>
<dbReference type="OrthoDB" id="7443339at2"/>
<dbReference type="EMBL" id="PVYX01000001">
    <property type="protein sequence ID" value="PRX57168.1"/>
    <property type="molecule type" value="Genomic_DNA"/>
</dbReference>
<dbReference type="AlphaFoldDB" id="A0A2T0MHV5"/>
<sequence length="205" mass="23081">MKKGICLLIFTLSLIAVSSQKAGANSKHAKVLFIGNSLTFSNNLPELVKEEVKQKGIQLEVDMIAYPNYALIDHWEDGKAQKMIKKGKYDFVLIQQGPSSQSYGREVLFDYGRRFKNLCETNQGELVFFMVWPSQSYYSTFDAVVKNHEDAAKAINARICPVGKVWKKHFDSTNDYSYYGSDGFHPSLKGSEVAAETIVATLFKN</sequence>
<keyword evidence="1" id="KW-0732">Signal</keyword>
<evidence type="ECO:0000313" key="2">
    <source>
        <dbReference type="EMBL" id="PRX57168.1"/>
    </source>
</evidence>
<proteinExistence type="predicted"/>
<dbReference type="Gene3D" id="3.40.50.1110">
    <property type="entry name" value="SGNH hydrolase"/>
    <property type="match status" value="1"/>
</dbReference>
<feature type="signal peptide" evidence="1">
    <location>
        <begin position="1"/>
        <end position="22"/>
    </location>
</feature>
<dbReference type="RefSeq" id="WP_106144079.1">
    <property type="nucleotide sequence ID" value="NZ_PVYX01000001.1"/>
</dbReference>